<comment type="subcellular location">
    <subcellularLocation>
        <location evidence="1 8">Cell membrane</location>
        <topology evidence="1 8">Multi-pass membrane protein</topology>
    </subcellularLocation>
</comment>
<keyword evidence="8" id="KW-0813">Transport</keyword>
<feature type="transmembrane region" description="Helical" evidence="8">
    <location>
        <begin position="362"/>
        <end position="383"/>
    </location>
</feature>
<dbReference type="Pfam" id="PF03023">
    <property type="entry name" value="MurJ"/>
    <property type="match status" value="1"/>
</dbReference>
<feature type="transmembrane region" description="Helical" evidence="8">
    <location>
        <begin position="95"/>
        <end position="119"/>
    </location>
</feature>
<feature type="transmembrane region" description="Helical" evidence="8">
    <location>
        <begin position="417"/>
        <end position="436"/>
    </location>
</feature>
<evidence type="ECO:0000256" key="5">
    <source>
        <dbReference type="ARBA" id="ARBA00022984"/>
    </source>
</evidence>
<dbReference type="GO" id="GO:0034204">
    <property type="term" value="P:lipid translocation"/>
    <property type="evidence" value="ECO:0007669"/>
    <property type="project" value="TreeGrafter"/>
</dbReference>
<keyword evidence="8" id="KW-0961">Cell wall biogenesis/degradation</keyword>
<feature type="transmembrane region" description="Helical" evidence="8">
    <location>
        <begin position="318"/>
        <end position="342"/>
    </location>
</feature>
<organism evidence="9 10">
    <name type="scientific">Candidatus Nealsonbacteria bacterium RIFCSPHIGHO2_01_FULL_43_31</name>
    <dbReference type="NCBI Taxonomy" id="1801665"/>
    <lineage>
        <taxon>Bacteria</taxon>
        <taxon>Candidatus Nealsoniibacteriota</taxon>
    </lineage>
</organism>
<name>A0A1G2E4H6_9BACT</name>
<evidence type="ECO:0000256" key="2">
    <source>
        <dbReference type="ARBA" id="ARBA00022475"/>
    </source>
</evidence>
<dbReference type="GO" id="GO:0009252">
    <property type="term" value="P:peptidoglycan biosynthetic process"/>
    <property type="evidence" value="ECO:0007669"/>
    <property type="project" value="UniProtKB-UniRule"/>
</dbReference>
<dbReference type="InterPro" id="IPR004268">
    <property type="entry name" value="MurJ"/>
</dbReference>
<keyword evidence="5 8" id="KW-0573">Peptidoglycan synthesis</keyword>
<dbReference type="CDD" id="cd13123">
    <property type="entry name" value="MATE_MurJ_like"/>
    <property type="match status" value="1"/>
</dbReference>
<evidence type="ECO:0000256" key="7">
    <source>
        <dbReference type="ARBA" id="ARBA00023136"/>
    </source>
</evidence>
<keyword evidence="6 8" id="KW-1133">Transmembrane helix</keyword>
<keyword evidence="3 8" id="KW-0812">Transmembrane</keyword>
<dbReference type="PRINTS" id="PR01806">
    <property type="entry name" value="VIRFACTRMVIN"/>
</dbReference>
<keyword evidence="4 8" id="KW-0133">Cell shape</keyword>
<feature type="transmembrane region" description="Helical" evidence="8">
    <location>
        <begin position="60"/>
        <end position="83"/>
    </location>
</feature>
<dbReference type="InterPro" id="IPR051050">
    <property type="entry name" value="Lipid_II_flippase_MurJ/MviN"/>
</dbReference>
<sequence>MFNDFFNSEAKTINRAALILAASAMFSRLLGVLRDSLLYRTFGAGRELDAYFAAFRVPDLVYNILIAGGVVVAFLPLFSEYFLKSKEEAWRFANNVLNVFLLFLVSISLIFAVFAPFFVKLITPGFDSEQLALVVLLSRILFLSPILLGLSSLFSGILQYFNKFLVYSLSPILYNLGIILGIIFLAPVSGIWGVTAGVILGAFMHFLVQVPAAWASGFRYLPVLNFRDPGLKKVFSLMLSRTLGVAAPQINLIVVTAIASGLSAGALSVFTFASNLQQFPLGLLGIPFAVAVFPALAKSSAALQREEFLGKFWQTFKRILYLVVPLSFLIFIFRSQIVNIIYHYGKIGESSALQLISTSLGLFSLGIFATCLIPLVLRAFFALQDTKTPTIIAIFAMFLNIILCLIFVRIFNSVIGLPLAFSIDSILQLLFLVYFLNRKINKKF</sequence>
<comment type="pathway">
    <text evidence="8">Cell wall biogenesis; peptidoglycan biosynthesis.</text>
</comment>
<dbReference type="Proteomes" id="UP000178721">
    <property type="component" value="Unassembled WGS sequence"/>
</dbReference>
<keyword evidence="2 8" id="KW-1003">Cell membrane</keyword>
<evidence type="ECO:0000313" key="10">
    <source>
        <dbReference type="Proteomes" id="UP000178721"/>
    </source>
</evidence>
<feature type="transmembrane region" description="Helical" evidence="8">
    <location>
        <begin position="242"/>
        <end position="273"/>
    </location>
</feature>
<dbReference type="AlphaFoldDB" id="A0A1G2E4H6"/>
<feature type="transmembrane region" description="Helical" evidence="8">
    <location>
        <begin position="12"/>
        <end position="33"/>
    </location>
</feature>
<dbReference type="HAMAP" id="MF_02078">
    <property type="entry name" value="MurJ_MviN"/>
    <property type="match status" value="1"/>
</dbReference>
<keyword evidence="7 8" id="KW-0472">Membrane</keyword>
<accession>A0A1G2E4H6</accession>
<comment type="similarity">
    <text evidence="8">Belongs to the MurJ/MviN family.</text>
</comment>
<comment type="caution">
    <text evidence="9">The sequence shown here is derived from an EMBL/GenBank/DDBJ whole genome shotgun (WGS) entry which is preliminary data.</text>
</comment>
<dbReference type="PANTHER" id="PTHR47019">
    <property type="entry name" value="LIPID II FLIPPASE MURJ"/>
    <property type="match status" value="1"/>
</dbReference>
<comment type="function">
    <text evidence="8">Involved in peptidoglycan biosynthesis. Transports lipid-linked peptidoglycan precursors from the inner to the outer leaflet of the cytoplasmic membrane.</text>
</comment>
<evidence type="ECO:0000256" key="1">
    <source>
        <dbReference type="ARBA" id="ARBA00004651"/>
    </source>
</evidence>
<feature type="transmembrane region" description="Helical" evidence="8">
    <location>
        <begin position="131"/>
        <end position="160"/>
    </location>
</feature>
<evidence type="ECO:0000256" key="6">
    <source>
        <dbReference type="ARBA" id="ARBA00022989"/>
    </source>
</evidence>
<dbReference type="GO" id="GO:0071555">
    <property type="term" value="P:cell wall organization"/>
    <property type="evidence" value="ECO:0007669"/>
    <property type="project" value="UniProtKB-KW"/>
</dbReference>
<feature type="transmembrane region" description="Helical" evidence="8">
    <location>
        <begin position="172"/>
        <end position="192"/>
    </location>
</feature>
<feature type="transmembrane region" description="Helical" evidence="8">
    <location>
        <begin position="198"/>
        <end position="221"/>
    </location>
</feature>
<dbReference type="GO" id="GO:0005886">
    <property type="term" value="C:plasma membrane"/>
    <property type="evidence" value="ECO:0007669"/>
    <property type="project" value="UniProtKB-SubCell"/>
</dbReference>
<dbReference type="NCBIfam" id="TIGR01695">
    <property type="entry name" value="murJ_mviN"/>
    <property type="match status" value="1"/>
</dbReference>
<proteinExistence type="inferred from homology"/>
<dbReference type="PANTHER" id="PTHR47019:SF1">
    <property type="entry name" value="LIPID II FLIPPASE MURJ"/>
    <property type="match status" value="1"/>
</dbReference>
<evidence type="ECO:0000313" key="9">
    <source>
        <dbReference type="EMBL" id="OGZ20270.1"/>
    </source>
</evidence>
<feature type="transmembrane region" description="Helical" evidence="8">
    <location>
        <begin position="390"/>
        <end position="411"/>
    </location>
</feature>
<dbReference type="GO" id="GO:0008360">
    <property type="term" value="P:regulation of cell shape"/>
    <property type="evidence" value="ECO:0007669"/>
    <property type="project" value="UniProtKB-KW"/>
</dbReference>
<dbReference type="GO" id="GO:0015648">
    <property type="term" value="F:lipid-linked peptidoglycan transporter activity"/>
    <property type="evidence" value="ECO:0007669"/>
    <property type="project" value="UniProtKB-UniRule"/>
</dbReference>
<evidence type="ECO:0000256" key="4">
    <source>
        <dbReference type="ARBA" id="ARBA00022960"/>
    </source>
</evidence>
<dbReference type="EMBL" id="MHMA01000019">
    <property type="protein sequence ID" value="OGZ20270.1"/>
    <property type="molecule type" value="Genomic_DNA"/>
</dbReference>
<reference evidence="9 10" key="1">
    <citation type="journal article" date="2016" name="Nat. Commun.">
        <title>Thousands of microbial genomes shed light on interconnected biogeochemical processes in an aquifer system.</title>
        <authorList>
            <person name="Anantharaman K."/>
            <person name="Brown C.T."/>
            <person name="Hug L.A."/>
            <person name="Sharon I."/>
            <person name="Castelle C.J."/>
            <person name="Probst A.J."/>
            <person name="Thomas B.C."/>
            <person name="Singh A."/>
            <person name="Wilkins M.J."/>
            <person name="Karaoz U."/>
            <person name="Brodie E.L."/>
            <person name="Williams K.H."/>
            <person name="Hubbard S.S."/>
            <person name="Banfield J.F."/>
        </authorList>
    </citation>
    <scope>NUCLEOTIDE SEQUENCE [LARGE SCALE GENOMIC DNA]</scope>
</reference>
<dbReference type="UniPathway" id="UPA00219"/>
<gene>
    <name evidence="8" type="primary">murJ</name>
    <name evidence="9" type="ORF">A2654_01140</name>
</gene>
<evidence type="ECO:0000256" key="8">
    <source>
        <dbReference type="HAMAP-Rule" id="MF_02078"/>
    </source>
</evidence>
<feature type="transmembrane region" description="Helical" evidence="8">
    <location>
        <begin position="279"/>
        <end position="297"/>
    </location>
</feature>
<evidence type="ECO:0000256" key="3">
    <source>
        <dbReference type="ARBA" id="ARBA00022692"/>
    </source>
</evidence>
<protein>
    <recommendedName>
        <fullName evidence="8">Probable lipid II flippase MurJ</fullName>
    </recommendedName>
</protein>